<evidence type="ECO:0000256" key="1">
    <source>
        <dbReference type="ARBA" id="ARBA00023122"/>
    </source>
</evidence>
<dbReference type="PANTHER" id="PTHR43080:SF30">
    <property type="entry name" value="CYCLIC DI-AMP RECEPTOR B"/>
    <property type="match status" value="1"/>
</dbReference>
<keyword evidence="5" id="KW-1185">Reference proteome</keyword>
<evidence type="ECO:0000259" key="3">
    <source>
        <dbReference type="PROSITE" id="PS51371"/>
    </source>
</evidence>
<dbReference type="SUPFAM" id="SSF54631">
    <property type="entry name" value="CBS-domain pair"/>
    <property type="match status" value="1"/>
</dbReference>
<gene>
    <name evidence="4" type="ORF">J2S77_002074</name>
</gene>
<organism evidence="4 5">
    <name type="scientific">Alkalibacillus salilacus</name>
    <dbReference type="NCBI Taxonomy" id="284582"/>
    <lineage>
        <taxon>Bacteria</taxon>
        <taxon>Bacillati</taxon>
        <taxon>Bacillota</taxon>
        <taxon>Bacilli</taxon>
        <taxon>Bacillales</taxon>
        <taxon>Bacillaceae</taxon>
        <taxon>Alkalibacillus</taxon>
    </lineage>
</organism>
<dbReference type="InterPro" id="IPR046342">
    <property type="entry name" value="CBS_dom_sf"/>
</dbReference>
<dbReference type="Gene3D" id="3.10.580.10">
    <property type="entry name" value="CBS-domain"/>
    <property type="match status" value="1"/>
</dbReference>
<dbReference type="CDD" id="cd04643">
    <property type="entry name" value="CBS_pair_bac"/>
    <property type="match status" value="1"/>
</dbReference>
<name>A0ABT9VGH4_9BACI</name>
<sequence>MLEAKEFDLATTLVKDMMVDAEKVAHVQNSNPLEHALLVLTKTGYNAVPVLDFHGIFEGVISKSNIIEAMFGLERIELERLDSQTVMDVMNDQAPRLHINDTLEEALHELIDYNFVCVVDDDEVMQGIITRRQLLKQYRNEYYKSRQKSS</sequence>
<dbReference type="NCBIfam" id="NF041630">
    <property type="entry name" value="CBS_CbpB"/>
    <property type="match status" value="1"/>
</dbReference>
<keyword evidence="1 2" id="KW-0129">CBS domain</keyword>
<dbReference type="InterPro" id="IPR000644">
    <property type="entry name" value="CBS_dom"/>
</dbReference>
<dbReference type="PANTHER" id="PTHR43080">
    <property type="entry name" value="CBS DOMAIN-CONTAINING PROTEIN CBSX3, MITOCHONDRIAL"/>
    <property type="match status" value="1"/>
</dbReference>
<dbReference type="RefSeq" id="WP_306977039.1">
    <property type="nucleotide sequence ID" value="NZ_JAUSTQ010000008.1"/>
</dbReference>
<reference evidence="4 5" key="1">
    <citation type="submission" date="2023-07" db="EMBL/GenBank/DDBJ databases">
        <title>Genomic Encyclopedia of Type Strains, Phase IV (KMG-IV): sequencing the most valuable type-strain genomes for metagenomic binning, comparative biology and taxonomic classification.</title>
        <authorList>
            <person name="Goeker M."/>
        </authorList>
    </citation>
    <scope>NUCLEOTIDE SEQUENCE [LARGE SCALE GENOMIC DNA]</scope>
    <source>
        <strain evidence="4 5">DSM 16460</strain>
    </source>
</reference>
<proteinExistence type="predicted"/>
<accession>A0ABT9VGH4</accession>
<feature type="domain" description="CBS" evidence="3">
    <location>
        <begin position="18"/>
        <end position="78"/>
    </location>
</feature>
<dbReference type="PROSITE" id="PS51371">
    <property type="entry name" value="CBS"/>
    <property type="match status" value="2"/>
</dbReference>
<protein>
    <submittedName>
        <fullName evidence="4">Transcriptional regulator</fullName>
    </submittedName>
</protein>
<dbReference type="Pfam" id="PF00571">
    <property type="entry name" value="CBS"/>
    <property type="match status" value="2"/>
</dbReference>
<evidence type="ECO:0000313" key="5">
    <source>
        <dbReference type="Proteomes" id="UP001224359"/>
    </source>
</evidence>
<evidence type="ECO:0000256" key="2">
    <source>
        <dbReference type="PROSITE-ProRule" id="PRU00703"/>
    </source>
</evidence>
<comment type="caution">
    <text evidence="4">The sequence shown here is derived from an EMBL/GenBank/DDBJ whole genome shotgun (WGS) entry which is preliminary data.</text>
</comment>
<dbReference type="Proteomes" id="UP001224359">
    <property type="component" value="Unassembled WGS sequence"/>
</dbReference>
<dbReference type="InterPro" id="IPR048125">
    <property type="entry name" value="CBS_CbpB"/>
</dbReference>
<feature type="domain" description="CBS" evidence="3">
    <location>
        <begin position="90"/>
        <end position="145"/>
    </location>
</feature>
<dbReference type="EMBL" id="JAUSTQ010000008">
    <property type="protein sequence ID" value="MDQ0160073.1"/>
    <property type="molecule type" value="Genomic_DNA"/>
</dbReference>
<evidence type="ECO:0000313" key="4">
    <source>
        <dbReference type="EMBL" id="MDQ0160073.1"/>
    </source>
</evidence>
<dbReference type="InterPro" id="IPR051257">
    <property type="entry name" value="Diverse_CBS-Domain"/>
</dbReference>